<dbReference type="AlphaFoldDB" id="A0A235ETM2"/>
<dbReference type="EMBL" id="NOIG01000003">
    <property type="protein sequence ID" value="OYD51765.1"/>
    <property type="molecule type" value="Genomic_DNA"/>
</dbReference>
<evidence type="ECO:0000313" key="2">
    <source>
        <dbReference type="EMBL" id="OYD51765.1"/>
    </source>
</evidence>
<evidence type="ECO:0000313" key="3">
    <source>
        <dbReference type="Proteomes" id="UP000215441"/>
    </source>
</evidence>
<feature type="transmembrane region" description="Helical" evidence="1">
    <location>
        <begin position="38"/>
        <end position="59"/>
    </location>
</feature>
<sequence>MDHLAVEERKYRAKEWVIALAVVYAALISFRHQLWPLLAMALIAIAWRIPSFFAQFGLLRKALLGMRPSFRSHPPRSIRLEVSDEGLREFDSGIESFAPWASVRSFRADRRFIEIELSNNLYAYVPVRRLSPASSSREDLLAMLEKQGVAQQAPRP</sequence>
<name>A0A235ETM2_9BURK</name>
<evidence type="ECO:0008006" key="4">
    <source>
        <dbReference type="Google" id="ProtNLM"/>
    </source>
</evidence>
<proteinExistence type="predicted"/>
<reference evidence="2 3" key="1">
    <citation type="submission" date="2017-07" db="EMBL/GenBank/DDBJ databases">
        <title>Acidovorax KNDSW TSA 6 genome sequence and assembly.</title>
        <authorList>
            <person name="Mayilraj S."/>
        </authorList>
    </citation>
    <scope>NUCLEOTIDE SEQUENCE [LARGE SCALE GENOMIC DNA]</scope>
    <source>
        <strain evidence="2 3">KNDSW-TSA6</strain>
    </source>
</reference>
<gene>
    <name evidence="2" type="ORF">CBY09_02520</name>
</gene>
<feature type="transmembrane region" description="Helical" evidence="1">
    <location>
        <begin position="16"/>
        <end position="32"/>
    </location>
</feature>
<keyword evidence="1" id="KW-0472">Membrane</keyword>
<keyword evidence="1" id="KW-0812">Transmembrane</keyword>
<organism evidence="2 3">
    <name type="scientific">Acidovorax kalamii</name>
    <dbReference type="NCBI Taxonomy" id="2004485"/>
    <lineage>
        <taxon>Bacteria</taxon>
        <taxon>Pseudomonadati</taxon>
        <taxon>Pseudomonadota</taxon>
        <taxon>Betaproteobacteria</taxon>
        <taxon>Burkholderiales</taxon>
        <taxon>Comamonadaceae</taxon>
        <taxon>Acidovorax</taxon>
    </lineage>
</organism>
<evidence type="ECO:0000256" key="1">
    <source>
        <dbReference type="SAM" id="Phobius"/>
    </source>
</evidence>
<accession>A0A235ETM2</accession>
<keyword evidence="3" id="KW-1185">Reference proteome</keyword>
<comment type="caution">
    <text evidence="2">The sequence shown here is derived from an EMBL/GenBank/DDBJ whole genome shotgun (WGS) entry which is preliminary data.</text>
</comment>
<dbReference type="Proteomes" id="UP000215441">
    <property type="component" value="Unassembled WGS sequence"/>
</dbReference>
<keyword evidence="1" id="KW-1133">Transmembrane helix</keyword>
<protein>
    <recommendedName>
        <fullName evidence="4">YcxB-like protein domain-containing protein</fullName>
    </recommendedName>
</protein>